<dbReference type="AlphaFoldDB" id="A0A6A3GWJ0"/>
<feature type="region of interest" description="Disordered" evidence="1">
    <location>
        <begin position="268"/>
        <end position="288"/>
    </location>
</feature>
<gene>
    <name evidence="3" type="ORF">PR002_g29965</name>
</gene>
<feature type="non-terminal residue" evidence="3">
    <location>
        <position position="1"/>
    </location>
</feature>
<dbReference type="OrthoDB" id="126994at2759"/>
<evidence type="ECO:0000259" key="2">
    <source>
        <dbReference type="PROSITE" id="PS50090"/>
    </source>
</evidence>
<accession>A0A6A3GWJ0</accession>
<feature type="domain" description="Myb-like" evidence="2">
    <location>
        <begin position="91"/>
        <end position="158"/>
    </location>
</feature>
<evidence type="ECO:0000256" key="1">
    <source>
        <dbReference type="SAM" id="MobiDB-lite"/>
    </source>
</evidence>
<dbReference type="EMBL" id="QXFU01006359">
    <property type="protein sequence ID" value="KAE8961242.1"/>
    <property type="molecule type" value="Genomic_DNA"/>
</dbReference>
<feature type="region of interest" description="Disordered" evidence="1">
    <location>
        <begin position="221"/>
        <end position="247"/>
    </location>
</feature>
<comment type="caution">
    <text evidence="3">The sequence shown here is derived from an EMBL/GenBank/DDBJ whole genome shotgun (WGS) entry which is preliminary data.</text>
</comment>
<dbReference type="InterPro" id="IPR001005">
    <property type="entry name" value="SANT/Myb"/>
</dbReference>
<organism evidence="3 4">
    <name type="scientific">Phytophthora rubi</name>
    <dbReference type="NCBI Taxonomy" id="129364"/>
    <lineage>
        <taxon>Eukaryota</taxon>
        <taxon>Sar</taxon>
        <taxon>Stramenopiles</taxon>
        <taxon>Oomycota</taxon>
        <taxon>Peronosporomycetes</taxon>
        <taxon>Peronosporales</taxon>
        <taxon>Peronosporaceae</taxon>
        <taxon>Phytophthora</taxon>
    </lineage>
</organism>
<evidence type="ECO:0000313" key="4">
    <source>
        <dbReference type="Proteomes" id="UP000435112"/>
    </source>
</evidence>
<proteinExistence type="predicted"/>
<feature type="compositionally biased region" description="Acidic residues" evidence="1">
    <location>
        <begin position="226"/>
        <end position="237"/>
    </location>
</feature>
<name>A0A6A3GWJ0_9STRA</name>
<protein>
    <recommendedName>
        <fullName evidence="2">Myb-like domain-containing protein</fullName>
    </recommendedName>
</protein>
<reference evidence="3 4" key="1">
    <citation type="submission" date="2018-09" db="EMBL/GenBank/DDBJ databases">
        <title>Genomic investigation of the strawberry pathogen Phytophthora fragariae indicates pathogenicity is determined by transcriptional variation in three key races.</title>
        <authorList>
            <person name="Adams T.M."/>
            <person name="Armitage A.D."/>
            <person name="Sobczyk M.K."/>
            <person name="Bates H.J."/>
            <person name="Dunwell J.M."/>
            <person name="Nellist C.F."/>
            <person name="Harrison R.J."/>
        </authorList>
    </citation>
    <scope>NUCLEOTIDE SEQUENCE [LARGE SCALE GENOMIC DNA]</scope>
    <source>
        <strain evidence="3 4">SCRP324</strain>
    </source>
</reference>
<sequence length="379" mass="41181">NHWLLICQGTANTEPAHSNFCCPQASPSGRIRHPRARPTRRIVASSLLCVRGAEVESKPQRLEQRSPAIQGGSNWISLAMVKPKCPRPARNRKPRSTNWNTDETNELLNLRFQTEDIFIAFLNQDNKDDEKNNWKMVSSRLSTNRDWEACRSRLKTLTAQYYKLMKEDTRTGNLTEDAVVYPPYWGAMIECLGPFSGLNGKAIADSESNLATACSAAVAAAKESEQESEEDEASDQSEDMHAARNCDLPSSDRLSLLQSAAAAAPRLAKRPSVFSPAKEAPSKRTKKDCELSSLASSVTTLVQHIVGKSESPQNQDVAEVQAGLASVQRHVTEVGGRVADLEGKIDAVAEKVAASVTKAVLATITTMFGHGSASASSST</sequence>
<evidence type="ECO:0000313" key="3">
    <source>
        <dbReference type="EMBL" id="KAE8961242.1"/>
    </source>
</evidence>
<dbReference type="Proteomes" id="UP000435112">
    <property type="component" value="Unassembled WGS sequence"/>
</dbReference>
<dbReference type="PROSITE" id="PS50090">
    <property type="entry name" value="MYB_LIKE"/>
    <property type="match status" value="1"/>
</dbReference>